<gene>
    <name evidence="5" type="ORF">B0T18DRAFT_436635</name>
</gene>
<reference evidence="5" key="1">
    <citation type="submission" date="2023-06" db="EMBL/GenBank/DDBJ databases">
        <title>Genome-scale phylogeny and comparative genomics of the fungal order Sordariales.</title>
        <authorList>
            <consortium name="Lawrence Berkeley National Laboratory"/>
            <person name="Hensen N."/>
            <person name="Bonometti L."/>
            <person name="Westerberg I."/>
            <person name="Brannstrom I.O."/>
            <person name="Guillou S."/>
            <person name="Cros-Aarteil S."/>
            <person name="Calhoun S."/>
            <person name="Haridas S."/>
            <person name="Kuo A."/>
            <person name="Mondo S."/>
            <person name="Pangilinan J."/>
            <person name="Riley R."/>
            <person name="LaButti K."/>
            <person name="Andreopoulos B."/>
            <person name="Lipzen A."/>
            <person name="Chen C."/>
            <person name="Yanf M."/>
            <person name="Daum C."/>
            <person name="Ng V."/>
            <person name="Clum A."/>
            <person name="Steindorff A."/>
            <person name="Ohm R."/>
            <person name="Martin F."/>
            <person name="Silar P."/>
            <person name="Natvig D."/>
            <person name="Lalanne C."/>
            <person name="Gautier V."/>
            <person name="Ament-velasquez S.L."/>
            <person name="Kruys A."/>
            <person name="Hutchinson M.I."/>
            <person name="Powell A.J."/>
            <person name="Barry K."/>
            <person name="Miller A.N."/>
            <person name="Grigoriev I.V."/>
            <person name="Debuchy R."/>
            <person name="Gladieux P."/>
            <person name="Thoren M.H."/>
            <person name="Johannesson H."/>
        </authorList>
    </citation>
    <scope>NUCLEOTIDE SEQUENCE</scope>
    <source>
        <strain evidence="5">SMH3187-1</strain>
    </source>
</reference>
<dbReference type="GO" id="GO:0016491">
    <property type="term" value="F:oxidoreductase activity"/>
    <property type="evidence" value="ECO:0007669"/>
    <property type="project" value="UniProtKB-KW"/>
</dbReference>
<dbReference type="PANTHER" id="PTHR11474">
    <property type="entry name" value="TYROSINASE FAMILY MEMBER"/>
    <property type="match status" value="1"/>
</dbReference>
<dbReference type="InterPro" id="IPR050316">
    <property type="entry name" value="Tyrosinase/Hemocyanin"/>
</dbReference>
<dbReference type="EMBL" id="JAUKUD010000003">
    <property type="protein sequence ID" value="KAK0748904.1"/>
    <property type="molecule type" value="Genomic_DNA"/>
</dbReference>
<dbReference type="PANTHER" id="PTHR11474:SF125">
    <property type="entry name" value="N-ACETYL-6-HYDROXYTRYPTOPHAN OXIDASE IVOB-RELATED"/>
    <property type="match status" value="1"/>
</dbReference>
<feature type="chain" id="PRO_5041467869" description="Tyrosinase copper-binding domain-containing protein" evidence="3">
    <location>
        <begin position="21"/>
        <end position="355"/>
    </location>
</feature>
<dbReference type="InterPro" id="IPR008922">
    <property type="entry name" value="Di-copper_centre_dom_sf"/>
</dbReference>
<feature type="domain" description="Tyrosinase copper-binding" evidence="4">
    <location>
        <begin position="275"/>
        <end position="286"/>
    </location>
</feature>
<dbReference type="AlphaFoldDB" id="A0AA40K7K0"/>
<evidence type="ECO:0000313" key="6">
    <source>
        <dbReference type="Proteomes" id="UP001172155"/>
    </source>
</evidence>
<dbReference type="SUPFAM" id="SSF48056">
    <property type="entry name" value="Di-copper centre-containing domain"/>
    <property type="match status" value="1"/>
</dbReference>
<dbReference type="InterPro" id="IPR002227">
    <property type="entry name" value="Tyrosinase_Cu-bd"/>
</dbReference>
<evidence type="ECO:0000256" key="3">
    <source>
        <dbReference type="SAM" id="SignalP"/>
    </source>
</evidence>
<dbReference type="GO" id="GO:0046872">
    <property type="term" value="F:metal ion binding"/>
    <property type="evidence" value="ECO:0007669"/>
    <property type="project" value="UniProtKB-KW"/>
</dbReference>
<dbReference type="Gene3D" id="1.10.1280.10">
    <property type="entry name" value="Di-copper center containing domain from catechol oxidase"/>
    <property type="match status" value="2"/>
</dbReference>
<keyword evidence="3" id="KW-0732">Signal</keyword>
<dbReference type="PROSITE" id="PS00498">
    <property type="entry name" value="TYROSINASE_2"/>
    <property type="match status" value="1"/>
</dbReference>
<dbReference type="Pfam" id="PF00264">
    <property type="entry name" value="Tyrosinase"/>
    <property type="match status" value="1"/>
</dbReference>
<proteinExistence type="predicted"/>
<comment type="caution">
    <text evidence="5">The sequence shown here is derived from an EMBL/GenBank/DDBJ whole genome shotgun (WGS) entry which is preliminary data.</text>
</comment>
<sequence length="355" mass="39466">MIRLLVVVWALFACLANAVAIPDMVDELVATSLLKLKEYLVKNPQGNCTLETAVRRREWGDLSKQERKAYTDAVLCLQSKPPLTSALAPGAKSRFDDYTVVHIQQTEINHDSYWNWGRYAADPANSPLFNGDDFSLSGDGLPVAHAGINVPGTPEAFRVIPPGNGGGCITSGPFKNMTVNLGPRMQMAVSDVPPNPRQDGLGYNPRCLRRDINKNAAEWTTTKHIYDLITQNDNMYWFQTVLEGQFEQGKYGVHAGGHFTISGDPGGDFYTSPSDPAFYLHHTQVDRVWWIWQMQDLEKRLLELAKTRTMRNNPPSANGTLDDWSNLGVLAGDVQVRDLMSAMGGLDGKLCYIYE</sequence>
<evidence type="ECO:0000256" key="2">
    <source>
        <dbReference type="ARBA" id="ARBA00023002"/>
    </source>
</evidence>
<feature type="signal peptide" evidence="3">
    <location>
        <begin position="1"/>
        <end position="20"/>
    </location>
</feature>
<keyword evidence="1" id="KW-0479">Metal-binding</keyword>
<organism evidence="5 6">
    <name type="scientific">Schizothecium vesticola</name>
    <dbReference type="NCBI Taxonomy" id="314040"/>
    <lineage>
        <taxon>Eukaryota</taxon>
        <taxon>Fungi</taxon>
        <taxon>Dikarya</taxon>
        <taxon>Ascomycota</taxon>
        <taxon>Pezizomycotina</taxon>
        <taxon>Sordariomycetes</taxon>
        <taxon>Sordariomycetidae</taxon>
        <taxon>Sordariales</taxon>
        <taxon>Schizotheciaceae</taxon>
        <taxon>Schizothecium</taxon>
    </lineage>
</organism>
<evidence type="ECO:0000256" key="1">
    <source>
        <dbReference type="ARBA" id="ARBA00022723"/>
    </source>
</evidence>
<name>A0AA40K7K0_9PEZI</name>
<evidence type="ECO:0000259" key="4">
    <source>
        <dbReference type="PROSITE" id="PS00498"/>
    </source>
</evidence>
<dbReference type="Proteomes" id="UP001172155">
    <property type="component" value="Unassembled WGS sequence"/>
</dbReference>
<keyword evidence="6" id="KW-1185">Reference proteome</keyword>
<accession>A0AA40K7K0</accession>
<keyword evidence="2" id="KW-0560">Oxidoreductase</keyword>
<evidence type="ECO:0000313" key="5">
    <source>
        <dbReference type="EMBL" id="KAK0748904.1"/>
    </source>
</evidence>
<protein>
    <recommendedName>
        <fullName evidence="4">Tyrosinase copper-binding domain-containing protein</fullName>
    </recommendedName>
</protein>